<feature type="transmembrane region" description="Helical" evidence="1">
    <location>
        <begin position="61"/>
        <end position="79"/>
    </location>
</feature>
<keyword evidence="1" id="KW-0472">Membrane</keyword>
<comment type="caution">
    <text evidence="2">The sequence shown here is derived from an EMBL/GenBank/DDBJ whole genome shotgun (WGS) entry which is preliminary data.</text>
</comment>
<dbReference type="PANTHER" id="PTHR30354:SF7">
    <property type="entry name" value="BLL7963 PROTEIN"/>
    <property type="match status" value="1"/>
</dbReference>
<feature type="transmembrane region" description="Helical" evidence="1">
    <location>
        <begin position="232"/>
        <end position="254"/>
    </location>
</feature>
<gene>
    <name evidence="2" type="ORF">RM531_14535</name>
</gene>
<feature type="transmembrane region" description="Helical" evidence="1">
    <location>
        <begin position="277"/>
        <end position="297"/>
    </location>
</feature>
<keyword evidence="1" id="KW-1133">Transmembrane helix</keyword>
<accession>A0ABU3BDU1</accession>
<reference evidence="2 3" key="1">
    <citation type="submission" date="2023-09" db="EMBL/GenBank/DDBJ databases">
        <authorList>
            <person name="Rey-Velasco X."/>
        </authorList>
    </citation>
    <scope>NUCLEOTIDE SEQUENCE [LARGE SCALE GENOMIC DNA]</scope>
    <source>
        <strain evidence="2 3">P385</strain>
    </source>
</reference>
<keyword evidence="3" id="KW-1185">Reference proteome</keyword>
<sequence>MLGVMGILVSLGLLMFLAYRGVSVILLAPVLALLACLFQADGVPLLATYTQVFMPAMGDFAARYFPIFLLGAIFGKLMQDSGCARSIALQFRDWLGERHAVLSIVLACGLLEYGGVSAFVVAFSVYPLAAALFRELDIPKRLLGGTLALGAFTFAMTALPGTAQIHNVIPMSYFGTTAFAAPVLGLTAAVMMVGGGVLWLNWRLRAARRAGEGYGTGHTREPEAIDGGVPGFWTALLPIVAVIGVNLVMVRYVMPGWDTGYLGTDAYGNTDFESVRGLWGIIPALLVAGLLVAAVHFRSRAGLNRTLSDGAMGSLLPMFNTASEVGYGTTIATLAAFAVVKESVLNISPGNPLISEMVAVNVLAGITGSASGGLGIALSALGETYNELAASLGVNPEFMHRIASMSSGGFDSLPHNGAVITLLTICGLTHRQAYPDIAVVSLLIPFLVTATCVAGLSLIL</sequence>
<name>A0ABU3BDU1_9GAMM</name>
<protein>
    <submittedName>
        <fullName evidence="2">GntP family permease</fullName>
    </submittedName>
</protein>
<proteinExistence type="predicted"/>
<organism evidence="2 3">
    <name type="scientific">Spectribacter acetivorans</name>
    <dbReference type="NCBI Taxonomy" id="3075603"/>
    <lineage>
        <taxon>Bacteria</taxon>
        <taxon>Pseudomonadati</taxon>
        <taxon>Pseudomonadota</taxon>
        <taxon>Gammaproteobacteria</taxon>
        <taxon>Salinisphaerales</taxon>
        <taxon>Salinisphaeraceae</taxon>
        <taxon>Spectribacter</taxon>
    </lineage>
</organism>
<evidence type="ECO:0000313" key="2">
    <source>
        <dbReference type="EMBL" id="MDT0619693.1"/>
    </source>
</evidence>
<dbReference type="InterPro" id="IPR003474">
    <property type="entry name" value="Glcn_transporter"/>
</dbReference>
<feature type="transmembrane region" description="Helical" evidence="1">
    <location>
        <begin position="179"/>
        <end position="200"/>
    </location>
</feature>
<keyword evidence="1" id="KW-0812">Transmembrane</keyword>
<dbReference type="Proteomes" id="UP001259982">
    <property type="component" value="Unassembled WGS sequence"/>
</dbReference>
<dbReference type="EMBL" id="JAVRHY010000018">
    <property type="protein sequence ID" value="MDT0619693.1"/>
    <property type="molecule type" value="Genomic_DNA"/>
</dbReference>
<feature type="transmembrane region" description="Helical" evidence="1">
    <location>
        <begin position="30"/>
        <end position="49"/>
    </location>
</feature>
<dbReference type="RefSeq" id="WP_311660286.1">
    <property type="nucleotide sequence ID" value="NZ_JAVRHY010000018.1"/>
</dbReference>
<dbReference type="PANTHER" id="PTHR30354">
    <property type="entry name" value="GNT FAMILY GLUCONATE TRANSPORTER"/>
    <property type="match status" value="1"/>
</dbReference>
<feature type="transmembrane region" description="Helical" evidence="1">
    <location>
        <begin position="141"/>
        <end position="159"/>
    </location>
</feature>
<feature type="transmembrane region" description="Helical" evidence="1">
    <location>
        <begin position="99"/>
        <end position="129"/>
    </location>
</feature>
<evidence type="ECO:0000256" key="1">
    <source>
        <dbReference type="SAM" id="Phobius"/>
    </source>
</evidence>
<feature type="transmembrane region" description="Helical" evidence="1">
    <location>
        <begin position="437"/>
        <end position="459"/>
    </location>
</feature>
<dbReference type="Pfam" id="PF02447">
    <property type="entry name" value="GntP_permease"/>
    <property type="match status" value="1"/>
</dbReference>
<evidence type="ECO:0000313" key="3">
    <source>
        <dbReference type="Proteomes" id="UP001259982"/>
    </source>
</evidence>